<reference evidence="1 2" key="1">
    <citation type="submission" date="2020-04" db="EMBL/GenBank/DDBJ databases">
        <title>Perkinsus olseni comparative genomics.</title>
        <authorList>
            <person name="Bogema D.R."/>
        </authorList>
    </citation>
    <scope>NUCLEOTIDE SEQUENCE [LARGE SCALE GENOMIC DNA]</scope>
    <source>
        <strain evidence="1 2">ATCC PRA-207</strain>
    </source>
</reference>
<dbReference type="EMBL" id="JABANO010006089">
    <property type="protein sequence ID" value="KAF4752388.1"/>
    <property type="molecule type" value="Genomic_DNA"/>
</dbReference>
<comment type="caution">
    <text evidence="1">The sequence shown here is derived from an EMBL/GenBank/DDBJ whole genome shotgun (WGS) entry which is preliminary data.</text>
</comment>
<keyword evidence="2" id="KW-1185">Reference proteome</keyword>
<dbReference type="AlphaFoldDB" id="A0A7J6U4K7"/>
<evidence type="ECO:0000313" key="1">
    <source>
        <dbReference type="EMBL" id="KAF4752388.1"/>
    </source>
</evidence>
<organism evidence="1 2">
    <name type="scientific">Perkinsus olseni</name>
    <name type="common">Perkinsus atlanticus</name>
    <dbReference type="NCBI Taxonomy" id="32597"/>
    <lineage>
        <taxon>Eukaryota</taxon>
        <taxon>Sar</taxon>
        <taxon>Alveolata</taxon>
        <taxon>Perkinsozoa</taxon>
        <taxon>Perkinsea</taxon>
        <taxon>Perkinsida</taxon>
        <taxon>Perkinsidae</taxon>
        <taxon>Perkinsus</taxon>
    </lineage>
</organism>
<proteinExistence type="predicted"/>
<protein>
    <submittedName>
        <fullName evidence="1">Uncharacterized protein</fullName>
    </submittedName>
</protein>
<evidence type="ECO:0000313" key="2">
    <source>
        <dbReference type="Proteomes" id="UP000553632"/>
    </source>
</evidence>
<feature type="non-terminal residue" evidence="1">
    <location>
        <position position="1"/>
    </location>
</feature>
<dbReference type="Proteomes" id="UP000553632">
    <property type="component" value="Unassembled WGS sequence"/>
</dbReference>
<gene>
    <name evidence="1" type="ORF">FOZ63_020423</name>
</gene>
<name>A0A7J6U4K7_PEROL</name>
<sequence>MSRFMQSSPWRPLLVGHANKRIARSVCVTTGSEIVDKRKLDVERLLTAADVMTGAYSTSKLFAEPPKVQVNTPILEARVATVSGPVCGLICCAFPAGVELLHPQPLTVPWLGYLPPVIVNHKCFMRLLNDLIRHVDTLPLDSLAVVPRTLVRLNWRDMGLFKHIESPIMTLLPSMTTSQITEVTRAYADVQAGGKAFWESIINNVAHRAGEFNPGDFAHVCVSMTRKSSHKPVHFLKGAYPFLLHQMQRKVHAIEDVVKILRVYARWPSGLMRQTSMLEAVASQFSVGALAGLTDRDLAQVLASLAALCGSREYPYREGAAVFHRAEPLIVERVPAMDHGSLSRIVFALNAHGLGTEGLYRLLLDRGLEVVSAMSPRQLSNNLRVFGEQICNGNARRKDASMSERHGRQITLSASNTDETWFFDAAEATVVRKIREFKSLDVVETIVGYAHARTGSMQLWAVLVEAANHRITIFNAEQASMLCWAFAVVRTGGKLFPQLQVTALERLNQFSAFGLTNMLWAFAVMKKLDPDFCETILGVLTPEVVSSDSRCALLFPTLRELQALHPDFDPAGTE</sequence>
<accession>A0A7J6U4K7</accession>